<evidence type="ECO:0000313" key="3">
    <source>
        <dbReference type="Proteomes" id="UP000426246"/>
    </source>
</evidence>
<feature type="transmembrane region" description="Helical" evidence="1">
    <location>
        <begin position="6"/>
        <end position="28"/>
    </location>
</feature>
<reference evidence="3" key="1">
    <citation type="submission" date="2018-11" db="EMBL/GenBank/DDBJ databases">
        <title>Complete genome sequence of Paenibacillus sp. ML311-T8.</title>
        <authorList>
            <person name="Nam Y.-D."/>
            <person name="Kang J."/>
            <person name="Chung W.-H."/>
            <person name="Park Y.S."/>
        </authorList>
    </citation>
    <scope>NUCLEOTIDE SEQUENCE [LARGE SCALE GENOMIC DNA]</scope>
    <source>
        <strain evidence="3">ML311-T8</strain>
    </source>
</reference>
<keyword evidence="1" id="KW-0472">Membrane</keyword>
<proteinExistence type="predicted"/>
<organism evidence="2 3">
    <name type="scientific">Paenibacillus psychroresistens</name>
    <dbReference type="NCBI Taxonomy" id="1778678"/>
    <lineage>
        <taxon>Bacteria</taxon>
        <taxon>Bacillati</taxon>
        <taxon>Bacillota</taxon>
        <taxon>Bacilli</taxon>
        <taxon>Bacillales</taxon>
        <taxon>Paenibacillaceae</taxon>
        <taxon>Paenibacillus</taxon>
    </lineage>
</organism>
<dbReference type="Proteomes" id="UP000426246">
    <property type="component" value="Chromosome"/>
</dbReference>
<keyword evidence="3" id="KW-1185">Reference proteome</keyword>
<evidence type="ECO:0008006" key="4">
    <source>
        <dbReference type="Google" id="ProtNLM"/>
    </source>
</evidence>
<feature type="transmembrane region" description="Helical" evidence="1">
    <location>
        <begin position="88"/>
        <end position="105"/>
    </location>
</feature>
<protein>
    <recommendedName>
        <fullName evidence="4">Type II secretion system F family protein</fullName>
    </recommendedName>
</protein>
<evidence type="ECO:0000313" key="2">
    <source>
        <dbReference type="EMBL" id="QGQ94483.1"/>
    </source>
</evidence>
<accession>A0A6B8RG32</accession>
<dbReference type="EMBL" id="CP034235">
    <property type="protein sequence ID" value="QGQ94483.1"/>
    <property type="molecule type" value="Genomic_DNA"/>
</dbReference>
<gene>
    <name evidence="2" type="ORF">EHS13_05975</name>
</gene>
<feature type="transmembrane region" description="Helical" evidence="1">
    <location>
        <begin position="258"/>
        <end position="280"/>
    </location>
</feature>
<sequence>MLSVIIPAVLTVGLGLIIFTFTAGLKLGRMGRLANFQRYRVKAKWQLWLERWRKSEEATKAGRKLKEKLKLAGDPWGLTVFHYQAIKLILLLIWILYWGFIGFLRMSLSGSLEGAPIIPLTLGIIVIWLVPDIALSLLAKRRKTILLFEISRLSHRLTLCITEKSELREVILRAGRTLKVLKPYLHELSVQWNKNQYEAILQLGSRVGLTEMYPLVNTLVAVSHVERGEVARMLEQQVSNIDKTLEHEIQKKIENAPLLIIFLIMIPFMVVFVLMIYPWIAYLSDQLSTSFGGE</sequence>
<feature type="transmembrane region" description="Helical" evidence="1">
    <location>
        <begin position="117"/>
        <end position="139"/>
    </location>
</feature>
<name>A0A6B8RG32_9BACL</name>
<dbReference type="AlphaFoldDB" id="A0A6B8RG32"/>
<dbReference type="KEGG" id="ppsc:EHS13_05975"/>
<evidence type="ECO:0000256" key="1">
    <source>
        <dbReference type="SAM" id="Phobius"/>
    </source>
</evidence>
<keyword evidence="1" id="KW-1133">Transmembrane helix</keyword>
<keyword evidence="1" id="KW-0812">Transmembrane</keyword>